<dbReference type="Proteomes" id="UP000183994">
    <property type="component" value="Unassembled WGS sequence"/>
</dbReference>
<proteinExistence type="predicted"/>
<organism evidence="1 2">
    <name type="scientific">Desulfatibacillum alkenivorans DSM 16219</name>
    <dbReference type="NCBI Taxonomy" id="1121393"/>
    <lineage>
        <taxon>Bacteria</taxon>
        <taxon>Pseudomonadati</taxon>
        <taxon>Thermodesulfobacteriota</taxon>
        <taxon>Desulfobacteria</taxon>
        <taxon>Desulfobacterales</taxon>
        <taxon>Desulfatibacillaceae</taxon>
        <taxon>Desulfatibacillum</taxon>
    </lineage>
</organism>
<keyword evidence="2" id="KW-1185">Reference proteome</keyword>
<gene>
    <name evidence="1" type="ORF">SAMN02745216_00117</name>
</gene>
<accession>A0A1M6C0T9</accession>
<evidence type="ECO:0000313" key="2">
    <source>
        <dbReference type="Proteomes" id="UP000183994"/>
    </source>
</evidence>
<protein>
    <submittedName>
        <fullName evidence="1">Uncharacterized protein</fullName>
    </submittedName>
</protein>
<evidence type="ECO:0000313" key="1">
    <source>
        <dbReference type="EMBL" id="SHI54481.1"/>
    </source>
</evidence>
<reference evidence="2" key="1">
    <citation type="submission" date="2016-11" db="EMBL/GenBank/DDBJ databases">
        <authorList>
            <person name="Varghese N."/>
            <person name="Submissions S."/>
        </authorList>
    </citation>
    <scope>NUCLEOTIDE SEQUENCE [LARGE SCALE GENOMIC DNA]</scope>
    <source>
        <strain evidence="2">DSM 16219</strain>
    </source>
</reference>
<name>A0A1M6C0T9_9BACT</name>
<dbReference type="AlphaFoldDB" id="A0A1M6C0T9"/>
<dbReference type="EMBL" id="FQZU01000001">
    <property type="protein sequence ID" value="SHI54481.1"/>
    <property type="molecule type" value="Genomic_DNA"/>
</dbReference>
<sequence length="48" mass="5554">MTPLDDPSDYWNALAGNAWFFRPEDFQTLAPLMDLHADINLPFRSTKN</sequence>